<keyword evidence="4 7" id="KW-0677">Repeat</keyword>
<accession>A0A0B1Q677</accession>
<evidence type="ECO:0000256" key="5">
    <source>
        <dbReference type="ARBA" id="ARBA00023098"/>
    </source>
</evidence>
<evidence type="ECO:0000256" key="6">
    <source>
        <dbReference type="ARBA" id="ARBA00023315"/>
    </source>
</evidence>
<dbReference type="Gene3D" id="3.40.1390.10">
    <property type="entry name" value="MurE/MurF, N-terminal domain"/>
    <property type="match status" value="1"/>
</dbReference>
<evidence type="ECO:0000313" key="10">
    <source>
        <dbReference type="Proteomes" id="UP000030826"/>
    </source>
</evidence>
<proteinExistence type="inferred from homology"/>
<gene>
    <name evidence="7" type="primary">lpxD</name>
    <name evidence="9" type="ORF">LA66_12805</name>
</gene>
<dbReference type="NCBIfam" id="NF002060">
    <property type="entry name" value="PRK00892.1"/>
    <property type="match status" value="1"/>
</dbReference>
<evidence type="ECO:0000256" key="1">
    <source>
        <dbReference type="ARBA" id="ARBA00022516"/>
    </source>
</evidence>
<dbReference type="AlphaFoldDB" id="A0A0B1Q677"/>
<dbReference type="NCBIfam" id="TIGR01853">
    <property type="entry name" value="lipid_A_lpxD"/>
    <property type="match status" value="1"/>
</dbReference>
<dbReference type="CDD" id="cd03352">
    <property type="entry name" value="LbH_LpxD"/>
    <property type="match status" value="1"/>
</dbReference>
<comment type="similarity">
    <text evidence="7">Belongs to the transferase hexapeptide repeat family. LpxD subfamily.</text>
</comment>
<comment type="catalytic activity">
    <reaction evidence="7">
        <text>a UDP-3-O-[(3R)-3-hydroxyacyl]-alpha-D-glucosamine + a (3R)-hydroxyacyl-[ACP] = a UDP-2-N,3-O-bis[(3R)-3-hydroxyacyl]-alpha-D-glucosamine + holo-[ACP] + H(+)</text>
        <dbReference type="Rhea" id="RHEA:53836"/>
        <dbReference type="Rhea" id="RHEA-COMP:9685"/>
        <dbReference type="Rhea" id="RHEA-COMP:9945"/>
        <dbReference type="ChEBI" id="CHEBI:15378"/>
        <dbReference type="ChEBI" id="CHEBI:64479"/>
        <dbReference type="ChEBI" id="CHEBI:78827"/>
        <dbReference type="ChEBI" id="CHEBI:137740"/>
        <dbReference type="ChEBI" id="CHEBI:137748"/>
        <dbReference type="EC" id="2.3.1.191"/>
    </reaction>
</comment>
<dbReference type="EMBL" id="JRFJ01000003">
    <property type="protein sequence ID" value="KHJ54335.1"/>
    <property type="molecule type" value="Genomic_DNA"/>
</dbReference>
<dbReference type="InterPro" id="IPR020573">
    <property type="entry name" value="UDP_GlcNAc_AcTrfase_non-rep"/>
</dbReference>
<dbReference type="RefSeq" id="WP_039193696.1">
    <property type="nucleotide sequence ID" value="NZ_JRFJ01000003.1"/>
</dbReference>
<feature type="domain" description="UDP-3-O-[3-hydroxymyristoyl] glucosamine N-acyltransferase non-repeat region" evidence="8">
    <location>
        <begin position="33"/>
        <end position="100"/>
    </location>
</feature>
<dbReference type="GO" id="GO:0103118">
    <property type="term" value="F:UDP-3-O-[(3R)-3-hydroxyacyl]-glucosamine N-acyltransferase activity"/>
    <property type="evidence" value="ECO:0007669"/>
    <property type="project" value="UniProtKB-EC"/>
</dbReference>
<dbReference type="InterPro" id="IPR018357">
    <property type="entry name" value="Hexapep_transf_CS"/>
</dbReference>
<dbReference type="Gene3D" id="2.160.10.10">
    <property type="entry name" value="Hexapeptide repeat proteins"/>
    <property type="match status" value="1"/>
</dbReference>
<keyword evidence="6 7" id="KW-0012">Acyltransferase</keyword>
<dbReference type="EC" id="2.3.1.191" evidence="7"/>
<keyword evidence="3 7" id="KW-0808">Transferase</keyword>
<comment type="pathway">
    <text evidence="7">Bacterial outer membrane biogenesis; LPS lipid A biosynthesis.</text>
</comment>
<dbReference type="UniPathway" id="UPA00973"/>
<dbReference type="Proteomes" id="UP000030826">
    <property type="component" value="Unassembled WGS sequence"/>
</dbReference>
<dbReference type="Pfam" id="PF14602">
    <property type="entry name" value="Hexapep_2"/>
    <property type="match status" value="1"/>
</dbReference>
<evidence type="ECO:0000313" key="9">
    <source>
        <dbReference type="EMBL" id="KHJ54335.1"/>
    </source>
</evidence>
<dbReference type="HAMAP" id="MF_00523">
    <property type="entry name" value="LpxD"/>
    <property type="match status" value="1"/>
</dbReference>
<dbReference type="GO" id="GO:0009245">
    <property type="term" value="P:lipid A biosynthetic process"/>
    <property type="evidence" value="ECO:0007669"/>
    <property type="project" value="UniProtKB-UniRule"/>
</dbReference>
<organism evidence="9 10">
    <name type="scientific">Aureimonas altamirensis</name>
    <dbReference type="NCBI Taxonomy" id="370622"/>
    <lineage>
        <taxon>Bacteria</taxon>
        <taxon>Pseudomonadati</taxon>
        <taxon>Pseudomonadota</taxon>
        <taxon>Alphaproteobacteria</taxon>
        <taxon>Hyphomicrobiales</taxon>
        <taxon>Aurantimonadaceae</taxon>
        <taxon>Aureimonas</taxon>
    </lineage>
</organism>
<feature type="active site" description="Proton acceptor" evidence="7">
    <location>
        <position position="257"/>
    </location>
</feature>
<dbReference type="InterPro" id="IPR011004">
    <property type="entry name" value="Trimer_LpxA-like_sf"/>
</dbReference>
<dbReference type="PROSITE" id="PS00101">
    <property type="entry name" value="HEXAPEP_TRANSFERASES"/>
    <property type="match status" value="1"/>
</dbReference>
<protein>
    <recommendedName>
        <fullName evidence="7">UDP-3-O-acylglucosamine N-acyltransferase</fullName>
        <ecNumber evidence="7">2.3.1.191</ecNumber>
    </recommendedName>
</protein>
<evidence type="ECO:0000259" key="8">
    <source>
        <dbReference type="Pfam" id="PF04613"/>
    </source>
</evidence>
<dbReference type="PANTHER" id="PTHR43378:SF2">
    <property type="entry name" value="UDP-3-O-ACYLGLUCOSAMINE N-ACYLTRANSFERASE 1, MITOCHONDRIAL-RELATED"/>
    <property type="match status" value="1"/>
</dbReference>
<evidence type="ECO:0000256" key="7">
    <source>
        <dbReference type="HAMAP-Rule" id="MF_00523"/>
    </source>
</evidence>
<dbReference type="Pfam" id="PF00132">
    <property type="entry name" value="Hexapep"/>
    <property type="match status" value="2"/>
</dbReference>
<evidence type="ECO:0000256" key="4">
    <source>
        <dbReference type="ARBA" id="ARBA00022737"/>
    </source>
</evidence>
<keyword evidence="5 7" id="KW-0443">Lipid metabolism</keyword>
<comment type="function">
    <text evidence="7">Catalyzes the N-acylation of UDP-3-O-acylglucosamine using 3-hydroxyacyl-ACP as the acyl donor. Is involved in the biosynthesis of lipid A, a phosphorylated glycolipid that anchors the lipopolysaccharide to the outer membrane of the cell.</text>
</comment>
<evidence type="ECO:0000256" key="2">
    <source>
        <dbReference type="ARBA" id="ARBA00022556"/>
    </source>
</evidence>
<dbReference type="OrthoDB" id="9784739at2"/>
<keyword evidence="2 7" id="KW-0441">Lipid A biosynthesis</keyword>
<keyword evidence="1 7" id="KW-0444">Lipid biosynthesis</keyword>
<evidence type="ECO:0000256" key="3">
    <source>
        <dbReference type="ARBA" id="ARBA00022679"/>
    </source>
</evidence>
<dbReference type="STRING" id="370622.LA66_12805"/>
<dbReference type="InterPro" id="IPR001451">
    <property type="entry name" value="Hexapep"/>
</dbReference>
<dbReference type="Pfam" id="PF04613">
    <property type="entry name" value="LpxD"/>
    <property type="match status" value="1"/>
</dbReference>
<comment type="subunit">
    <text evidence="7">Homotrimer.</text>
</comment>
<sequence>MNETSFFSRGEPKTLGSLAALCSGVLEQAEAGDLPIDGIATLERAGPTDISFFDNPNYEHELAVTRAGAIIVVERYSKLVPAGIARLVVADTQAAFAKVGAVLFPAAMSPSAFGGGEGISPQASIHATARIEDGATIEPFAVVGPDVEIGSGTVVGAGAAIGGGCRIGRDCVIGAGVSVQHALLGNRVILHPGVRVGQDGFGYAIGREGILKQVQIGRVIVQDNVEIGANSTVDRGAVRDTVIGENTKIDNQVQIAHNVRIGRNCVIVSQVGIAGSATIGDNVAIGGQSGVNGHVTIGDGAQIAAVSTVAGDVPPGARWGGTPARPVRDWLREVTWLREMARARRTTGGQE</sequence>
<dbReference type="GO" id="GO:0016020">
    <property type="term" value="C:membrane"/>
    <property type="evidence" value="ECO:0007669"/>
    <property type="project" value="GOC"/>
</dbReference>
<dbReference type="GO" id="GO:0016410">
    <property type="term" value="F:N-acyltransferase activity"/>
    <property type="evidence" value="ECO:0007669"/>
    <property type="project" value="InterPro"/>
</dbReference>
<dbReference type="InterPro" id="IPR007691">
    <property type="entry name" value="LpxD"/>
</dbReference>
<comment type="caution">
    <text evidence="9">The sequence shown here is derived from an EMBL/GenBank/DDBJ whole genome shotgun (WGS) entry which is preliminary data.</text>
</comment>
<dbReference type="SUPFAM" id="SSF51161">
    <property type="entry name" value="Trimeric LpxA-like enzymes"/>
    <property type="match status" value="1"/>
</dbReference>
<dbReference type="PANTHER" id="PTHR43378">
    <property type="entry name" value="UDP-3-O-ACYLGLUCOSAMINE N-ACYLTRANSFERASE"/>
    <property type="match status" value="1"/>
</dbReference>
<name>A0A0B1Q677_9HYPH</name>
<reference evidence="9 10" key="1">
    <citation type="submission" date="2014-09" db="EMBL/GenBank/DDBJ databases">
        <title>Isolation and characterization of Aurantimonas altamirensis ON-56566 from clinical sample following a dog bite.</title>
        <authorList>
            <person name="Eshaghi A."/>
            <person name="Li A."/>
            <person name="Shahinas D."/>
            <person name="Bahn P."/>
            <person name="Kus J.V."/>
            <person name="Patel S.N."/>
        </authorList>
    </citation>
    <scope>NUCLEOTIDE SEQUENCE [LARGE SCALE GENOMIC DNA]</scope>
    <source>
        <strain evidence="9 10">ON-56566</strain>
    </source>
</reference>